<name>M1I8S0_9PHYC</name>
<dbReference type="RefSeq" id="YP_009665549.1">
    <property type="nucleotide sequence ID" value="NC_043235.1"/>
</dbReference>
<dbReference type="SUPFAM" id="SSF48403">
    <property type="entry name" value="Ankyrin repeat"/>
    <property type="match status" value="1"/>
</dbReference>
<accession>M1I8S0</accession>
<dbReference type="PANTHER" id="PTHR24121">
    <property type="entry name" value="NO MECHANORECEPTOR POTENTIAL C, ISOFORM D-RELATED"/>
    <property type="match status" value="1"/>
</dbReference>
<dbReference type="Pfam" id="PF00023">
    <property type="entry name" value="Ank"/>
    <property type="match status" value="1"/>
</dbReference>
<dbReference type="Gene3D" id="1.25.40.20">
    <property type="entry name" value="Ankyrin repeat-containing domain"/>
    <property type="match status" value="2"/>
</dbReference>
<dbReference type="InterPro" id="IPR036770">
    <property type="entry name" value="Ankyrin_rpt-contain_sf"/>
</dbReference>
<dbReference type="SMART" id="SM00248">
    <property type="entry name" value="ANK"/>
    <property type="match status" value="5"/>
</dbReference>
<dbReference type="PANTHER" id="PTHR24121:SF21">
    <property type="entry name" value="ANKYRIN REPEAT FAMILY PROTEIN"/>
    <property type="match status" value="1"/>
</dbReference>
<dbReference type="KEGG" id="vg:40525775"/>
<dbReference type="InterPro" id="IPR002110">
    <property type="entry name" value="Ankyrin_rpt"/>
</dbReference>
<dbReference type="EMBL" id="JX997183">
    <property type="protein sequence ID" value="AGE58904.1"/>
    <property type="molecule type" value="Genomic_DNA"/>
</dbReference>
<sequence>MEITKSIKDNDIIKFKELLRDFHSSPYDGYNIAHEAVSRSRKEMLELILEKFPDMIRGIDFPYGLTPLMYAIMGCDLELLSVFDPYPEAYTIVNFDGDLPLHFSIKTKDFDIIKFVYSRNESAIRCQNSAGHHPLHIAACYGCEVDILRFLYDMYPEQNDVFDTNGNYPLHLCGKFLCDERYKTSYYMDGSISFLAKINSNILKVSNNSGDLPIHLLSTLYTTPLENSLLVENIRNIVNMMPETLLTKNKSGFLPIHIASIFLDFQLIEMFFEMYPETIYTRTTKGKTILDYLECATLKEKCAFISKVMMICDHLRDEFWNFIPKPLPGVEKYLHTIFINNKNHFYRIVQHTTKKVREDLIQKYKILHVFYAIKDIHLEREIINDVVLRSL</sequence>
<gene>
    <name evidence="1" type="primary">NYs-1_844R</name>
    <name evidence="1" type="ORF">PBCVNYs1_844R</name>
</gene>
<dbReference type="GeneID" id="40525775"/>
<proteinExistence type="predicted"/>
<reference evidence="1" key="1">
    <citation type="submission" date="2012-10" db="EMBL/GenBank/DDBJ databases">
        <title>Towards defining the chloroviruses: a genomic journey through a genus of large DNA viruses.</title>
        <authorList>
            <person name="Jeanniard A."/>
            <person name="Dunigan D.D."/>
            <person name="Gurnon J.R."/>
            <person name="Agarkova I."/>
            <person name="Kang M."/>
            <person name="Vitek J."/>
            <person name="Duncan G."/>
            <person name="McClung O.W."/>
            <person name="Larsen M."/>
            <person name="Claverie J.-M."/>
            <person name="Van Etten J.L."/>
            <person name="Blanc G."/>
        </authorList>
    </citation>
    <scope>NUCLEOTIDE SEQUENCE</scope>
</reference>
<evidence type="ECO:0000313" key="1">
    <source>
        <dbReference type="EMBL" id="AGE58904.1"/>
    </source>
</evidence>
<organism evidence="1">
    <name type="scientific">Paramecium bursaria Chlorella virus NYs1</name>
    <dbReference type="NCBI Taxonomy" id="83442"/>
    <lineage>
        <taxon>Viruses</taxon>
        <taxon>Varidnaviria</taxon>
        <taxon>Bamfordvirae</taxon>
        <taxon>Nucleocytoviricota</taxon>
        <taxon>Megaviricetes</taxon>
        <taxon>Algavirales</taxon>
        <taxon>Phycodnaviridae</taxon>
        <taxon>Chlorovirus</taxon>
        <taxon>Chlorovirus newyorkense</taxon>
    </lineage>
</organism>
<protein>
    <submittedName>
        <fullName evidence="1">Ankyrin repeat-containing protein</fullName>
    </submittedName>
</protein>